<name>A0A926VJP0_9CYAN</name>
<evidence type="ECO:0000256" key="1">
    <source>
        <dbReference type="SAM" id="MobiDB-lite"/>
    </source>
</evidence>
<reference evidence="2" key="2">
    <citation type="submission" date="2020-08" db="EMBL/GenBank/DDBJ databases">
        <authorList>
            <person name="Chen M."/>
            <person name="Teng W."/>
            <person name="Zhao L."/>
            <person name="Hu C."/>
            <person name="Zhou Y."/>
            <person name="Han B."/>
            <person name="Song L."/>
            <person name="Shu W."/>
        </authorList>
    </citation>
    <scope>NUCLEOTIDE SEQUENCE</scope>
    <source>
        <strain evidence="2">FACHB-1375</strain>
    </source>
</reference>
<gene>
    <name evidence="2" type="ORF">H6G03_28800</name>
</gene>
<evidence type="ECO:0000313" key="2">
    <source>
        <dbReference type="EMBL" id="MBD2185025.1"/>
    </source>
</evidence>
<sequence>MSSFIDIEKQINPVSHPRSQSSQQSGFCKRSSQNIDIEKQRNPVSHPFKLAIALSVSSSV</sequence>
<comment type="caution">
    <text evidence="2">The sequence shown here is derived from an EMBL/GenBank/DDBJ whole genome shotgun (WGS) entry which is preliminary data.</text>
</comment>
<dbReference type="EMBL" id="JACJPW010000103">
    <property type="protein sequence ID" value="MBD2185025.1"/>
    <property type="molecule type" value="Genomic_DNA"/>
</dbReference>
<dbReference type="Proteomes" id="UP000641646">
    <property type="component" value="Unassembled WGS sequence"/>
</dbReference>
<organism evidence="2 3">
    <name type="scientific">Aerosakkonema funiforme FACHB-1375</name>
    <dbReference type="NCBI Taxonomy" id="2949571"/>
    <lineage>
        <taxon>Bacteria</taxon>
        <taxon>Bacillati</taxon>
        <taxon>Cyanobacteriota</taxon>
        <taxon>Cyanophyceae</taxon>
        <taxon>Oscillatoriophycideae</taxon>
        <taxon>Aerosakkonematales</taxon>
        <taxon>Aerosakkonemataceae</taxon>
        <taxon>Aerosakkonema</taxon>
    </lineage>
</organism>
<feature type="compositionally biased region" description="Polar residues" evidence="1">
    <location>
        <begin position="17"/>
        <end position="35"/>
    </location>
</feature>
<keyword evidence="3" id="KW-1185">Reference proteome</keyword>
<dbReference type="AlphaFoldDB" id="A0A926VJP0"/>
<proteinExistence type="predicted"/>
<accession>A0A926VJP0</accession>
<evidence type="ECO:0000313" key="3">
    <source>
        <dbReference type="Proteomes" id="UP000641646"/>
    </source>
</evidence>
<feature type="region of interest" description="Disordered" evidence="1">
    <location>
        <begin position="1"/>
        <end position="41"/>
    </location>
</feature>
<protein>
    <submittedName>
        <fullName evidence="2">Uncharacterized protein</fullName>
    </submittedName>
</protein>
<dbReference type="RefSeq" id="WP_190472574.1">
    <property type="nucleotide sequence ID" value="NZ_JACJPW010000103.1"/>
</dbReference>
<reference evidence="2" key="1">
    <citation type="journal article" date="2015" name="ISME J.">
        <title>Draft Genome Sequence of Streptomyces incarnatus NRRL8089, which Produces the Nucleoside Antibiotic Sinefungin.</title>
        <authorList>
            <person name="Oshima K."/>
            <person name="Hattori M."/>
            <person name="Shimizu H."/>
            <person name="Fukuda K."/>
            <person name="Nemoto M."/>
            <person name="Inagaki K."/>
            <person name="Tamura T."/>
        </authorList>
    </citation>
    <scope>NUCLEOTIDE SEQUENCE</scope>
    <source>
        <strain evidence="2">FACHB-1375</strain>
    </source>
</reference>